<comment type="caution">
    <text evidence="9">The sequence shown here is derived from an EMBL/GenBank/DDBJ whole genome shotgun (WGS) entry which is preliminary data.</text>
</comment>
<keyword evidence="5 7" id="KW-1133">Transmembrane helix</keyword>
<feature type="domain" description="EamA" evidence="8">
    <location>
        <begin position="18"/>
        <end position="142"/>
    </location>
</feature>
<feature type="transmembrane region" description="Helical" evidence="7">
    <location>
        <begin position="74"/>
        <end position="92"/>
    </location>
</feature>
<keyword evidence="6 7" id="KW-0472">Membrane</keyword>
<feature type="transmembrane region" description="Helical" evidence="7">
    <location>
        <begin position="275"/>
        <end position="293"/>
    </location>
</feature>
<dbReference type="SUPFAM" id="SSF103481">
    <property type="entry name" value="Multidrug resistance efflux transporter EmrE"/>
    <property type="match status" value="2"/>
</dbReference>
<feature type="domain" description="EamA" evidence="8">
    <location>
        <begin position="153"/>
        <end position="289"/>
    </location>
</feature>
<dbReference type="PANTHER" id="PTHR42920">
    <property type="entry name" value="OS03G0707200 PROTEIN-RELATED"/>
    <property type="match status" value="1"/>
</dbReference>
<dbReference type="Proteomes" id="UP001138997">
    <property type="component" value="Unassembled WGS sequence"/>
</dbReference>
<feature type="transmembrane region" description="Helical" evidence="7">
    <location>
        <begin position="126"/>
        <end position="146"/>
    </location>
</feature>
<evidence type="ECO:0000313" key="10">
    <source>
        <dbReference type="Proteomes" id="UP001138997"/>
    </source>
</evidence>
<sequence>MFPARLRSLLSDRRTSALAALTIAGITWGTTVPLSKAAFAGFGPAWLTVFRFAVAGLVIVAVVRPRLSKVRPALWAYGAFGYGACVLLQNIGLERTSVTHAALLLGSVPVIVAVLAVIFNGARVGPIAWVGFALSLIGIVVVAGAGGGDATLTGDLIVLGSVLIGAVFTILQARLLPGQDVVAVSTAQFLASAVAVLPFALLTESVPTPGVGGLDTGALLAALALGVFGTVLPFTLFAYGQTGVEPHIAGVFLNLETLVATTIAIVVLGEPLGGGQVAGGLALLVGIYIGTVYQSRTSRVPVAVSPATAQPAGYRVSGPRTSVAGARSGSTALPPRQVARPAPGLHLFPDALGLADEVLERDGQPMFTRAA</sequence>
<evidence type="ECO:0000256" key="3">
    <source>
        <dbReference type="ARBA" id="ARBA00022475"/>
    </source>
</evidence>
<keyword evidence="4 7" id="KW-0812">Transmembrane</keyword>
<evidence type="ECO:0000256" key="1">
    <source>
        <dbReference type="ARBA" id="ARBA00004651"/>
    </source>
</evidence>
<reference evidence="9" key="1">
    <citation type="submission" date="2021-11" db="EMBL/GenBank/DDBJ databases">
        <title>Streptomyces corallinus and Kineosporia corallina sp. nov., two new coral-derived marine actinobacteria.</title>
        <authorList>
            <person name="Buangrab K."/>
            <person name="Sutthacheep M."/>
            <person name="Yeemin T."/>
            <person name="Harunari E."/>
            <person name="Igarashi Y."/>
            <person name="Sripreechasak P."/>
            <person name="Kanchanasin P."/>
            <person name="Tanasupawat S."/>
            <person name="Phongsopitanun W."/>
        </authorList>
    </citation>
    <scope>NUCLEOTIDE SEQUENCE</scope>
    <source>
        <strain evidence="9">JCM 31032</strain>
    </source>
</reference>
<name>A0A9X1SXL4_9ACTN</name>
<keyword evidence="3" id="KW-1003">Cell membrane</keyword>
<protein>
    <submittedName>
        <fullName evidence="9">DMT family transporter</fullName>
    </submittedName>
</protein>
<evidence type="ECO:0000256" key="7">
    <source>
        <dbReference type="SAM" id="Phobius"/>
    </source>
</evidence>
<dbReference type="GO" id="GO:0005886">
    <property type="term" value="C:plasma membrane"/>
    <property type="evidence" value="ECO:0007669"/>
    <property type="project" value="UniProtKB-SubCell"/>
</dbReference>
<evidence type="ECO:0000313" key="9">
    <source>
        <dbReference type="EMBL" id="MCD5315310.1"/>
    </source>
</evidence>
<dbReference type="RefSeq" id="WP_231448114.1">
    <property type="nucleotide sequence ID" value="NZ_JAJOMB010000021.1"/>
</dbReference>
<comment type="similarity">
    <text evidence="2">Belongs to the EamA transporter family.</text>
</comment>
<feature type="transmembrane region" description="Helical" evidence="7">
    <location>
        <begin position="98"/>
        <end position="119"/>
    </location>
</feature>
<evidence type="ECO:0000256" key="2">
    <source>
        <dbReference type="ARBA" id="ARBA00007362"/>
    </source>
</evidence>
<evidence type="ECO:0000256" key="4">
    <source>
        <dbReference type="ARBA" id="ARBA00022692"/>
    </source>
</evidence>
<feature type="transmembrane region" description="Helical" evidence="7">
    <location>
        <begin position="39"/>
        <end position="62"/>
    </location>
</feature>
<keyword evidence="10" id="KW-1185">Reference proteome</keyword>
<evidence type="ECO:0000256" key="5">
    <source>
        <dbReference type="ARBA" id="ARBA00022989"/>
    </source>
</evidence>
<gene>
    <name evidence="9" type="ORF">LR394_30850</name>
</gene>
<dbReference type="PANTHER" id="PTHR42920:SF24">
    <property type="entry name" value="AROMATIC AMINO ACID EXPORTER YDDG"/>
    <property type="match status" value="1"/>
</dbReference>
<dbReference type="InterPro" id="IPR051258">
    <property type="entry name" value="Diverse_Substrate_Transporter"/>
</dbReference>
<dbReference type="Pfam" id="PF00892">
    <property type="entry name" value="EamA"/>
    <property type="match status" value="2"/>
</dbReference>
<dbReference type="InterPro" id="IPR000620">
    <property type="entry name" value="EamA_dom"/>
</dbReference>
<comment type="subcellular location">
    <subcellularLocation>
        <location evidence="1">Cell membrane</location>
        <topology evidence="1">Multi-pass membrane protein</topology>
    </subcellularLocation>
</comment>
<evidence type="ECO:0000259" key="8">
    <source>
        <dbReference type="Pfam" id="PF00892"/>
    </source>
</evidence>
<dbReference type="InterPro" id="IPR037185">
    <property type="entry name" value="EmrE-like"/>
</dbReference>
<dbReference type="AlphaFoldDB" id="A0A9X1SXL4"/>
<evidence type="ECO:0000256" key="6">
    <source>
        <dbReference type="ARBA" id="ARBA00023136"/>
    </source>
</evidence>
<feature type="transmembrane region" description="Helical" evidence="7">
    <location>
        <begin position="217"/>
        <end position="239"/>
    </location>
</feature>
<proteinExistence type="inferred from homology"/>
<feature type="transmembrane region" description="Helical" evidence="7">
    <location>
        <begin position="251"/>
        <end position="269"/>
    </location>
</feature>
<feature type="transmembrane region" description="Helical" evidence="7">
    <location>
        <begin position="152"/>
        <end position="171"/>
    </location>
</feature>
<feature type="transmembrane region" description="Helical" evidence="7">
    <location>
        <begin position="183"/>
        <end position="202"/>
    </location>
</feature>
<organism evidence="9 10">
    <name type="scientific">Kineosporia babensis</name>
    <dbReference type="NCBI Taxonomy" id="499548"/>
    <lineage>
        <taxon>Bacteria</taxon>
        <taxon>Bacillati</taxon>
        <taxon>Actinomycetota</taxon>
        <taxon>Actinomycetes</taxon>
        <taxon>Kineosporiales</taxon>
        <taxon>Kineosporiaceae</taxon>
        <taxon>Kineosporia</taxon>
    </lineage>
</organism>
<accession>A0A9X1SXL4</accession>
<dbReference type="EMBL" id="JAJOMB010000021">
    <property type="protein sequence ID" value="MCD5315310.1"/>
    <property type="molecule type" value="Genomic_DNA"/>
</dbReference>